<sequence length="695" mass="70353">VDNVLHAAGNGETSAPPVVLNYLASDSDGDSSTDGALSIIFNDDAPAAIAPKALTTVTNAAGQTGSQFLDVDNDVDNNFGADGGAVVFTAASITALESQNLTSGLAPLSYAISADGSVLTATKSGDGTLVFTITLDPLSAEDQYVINLTQPLDSKSTIDFNDGGYNFVGGNGSWAGFTQPGTTGSRDLLLTPQENDLNAGTVNTNANEGGISAGNSVGAGEVFRVDFVIDLTGSPSSGADYAVPANQNHTFSGHYTVNGASALFTKITGSSSVKIEAFDDYNGNNLVNDGTQDPITSIGISYNGETKVVTTSGNVTVGGHVFLVTFTGGYATVAGVVENTRLAGFTDDGFSSIEFGYAGGNTFKIGDFGATTISNDPVNFTVPVVTVDGDGDVANSLTDISITLQPVSMASALSSASSAMLLSTVEGSVSNDNLATNPIGGTNSQRSGMDQRGAQMATISAMAVAVAMPESLVASPLEQSGMDMTGLDNSESFVTSTVSLSLADQPEQLMAADDAFFGSQDAGLSARIDSASDLAGQDVGKFEGFDHVSIYDQIDLTSQTSEPAFSFGANAQTAAIAAPSVEGSMMMDALLTLGQGSAAEAGNGAAQASTVTTQEMPDLQEAFLDMVSDQAVEAIIDHFAADGFDAGQGTPASGPAGTFDVGILNMGVAQSHGIFGMQGVVDTAAEDMSMLTATA</sequence>
<gene>
    <name evidence="1" type="ORF">GRI44_08345</name>
</gene>
<proteinExistence type="predicted"/>
<comment type="caution">
    <text evidence="1">The sequence shown here is derived from an EMBL/GenBank/DDBJ whole genome shotgun (WGS) entry which is preliminary data.</text>
</comment>
<accession>A0A6L7GIN0</accession>
<evidence type="ECO:0000313" key="2">
    <source>
        <dbReference type="Proteomes" id="UP000473531"/>
    </source>
</evidence>
<reference evidence="1 2" key="1">
    <citation type="submission" date="2019-12" db="EMBL/GenBank/DDBJ databases">
        <title>Genomic-based taxomic classification of the family Erythrobacteraceae.</title>
        <authorList>
            <person name="Xu L."/>
        </authorList>
    </citation>
    <scope>NUCLEOTIDE SEQUENCE [LARGE SCALE GENOMIC DNA]</scope>
    <source>
        <strain evidence="1 2">KCTC 52259</strain>
    </source>
</reference>
<protein>
    <recommendedName>
        <fullName evidence="3">DUF5801 domain-containing protein</fullName>
    </recommendedName>
</protein>
<evidence type="ECO:0000313" key="1">
    <source>
        <dbReference type="EMBL" id="MXP14758.1"/>
    </source>
</evidence>
<evidence type="ECO:0008006" key="3">
    <source>
        <dbReference type="Google" id="ProtNLM"/>
    </source>
</evidence>
<dbReference type="EMBL" id="WTYU01000001">
    <property type="protein sequence ID" value="MXP14758.1"/>
    <property type="molecule type" value="Genomic_DNA"/>
</dbReference>
<dbReference type="Proteomes" id="UP000473531">
    <property type="component" value="Unassembled WGS sequence"/>
</dbReference>
<name>A0A6L7GIN0_9SPHN</name>
<keyword evidence="2" id="KW-1185">Reference proteome</keyword>
<dbReference type="AlphaFoldDB" id="A0A6L7GIN0"/>
<feature type="non-terminal residue" evidence="1">
    <location>
        <position position="1"/>
    </location>
</feature>
<organism evidence="1 2">
    <name type="scientific">Allopontixanthobacter confluentis</name>
    <dbReference type="NCBI Taxonomy" id="1849021"/>
    <lineage>
        <taxon>Bacteria</taxon>
        <taxon>Pseudomonadati</taxon>
        <taxon>Pseudomonadota</taxon>
        <taxon>Alphaproteobacteria</taxon>
        <taxon>Sphingomonadales</taxon>
        <taxon>Erythrobacteraceae</taxon>
        <taxon>Allopontixanthobacter</taxon>
    </lineage>
</organism>